<reference evidence="2 3" key="1">
    <citation type="journal article" date="2007" name="PLoS Genet.">
        <title>Patterns and implications of gene gain and loss in the evolution of Prochlorococcus.</title>
        <authorList>
            <person name="Kettler G.C."/>
            <person name="Martiny A.C."/>
            <person name="Huang K."/>
            <person name="Zucker J."/>
            <person name="Coleman M.L."/>
            <person name="Rodrigue S."/>
            <person name="Chen F."/>
            <person name="Lapidus A."/>
            <person name="Ferriera S."/>
            <person name="Johnson J."/>
            <person name="Steglich C."/>
            <person name="Church G.M."/>
            <person name="Richardson P."/>
            <person name="Chisholm S.W."/>
        </authorList>
    </citation>
    <scope>NUCLEOTIDE SEQUENCE [LARGE SCALE GENOMIC DNA]</scope>
    <source>
        <strain evidence="3">MIT 9211</strain>
    </source>
</reference>
<organism evidence="2 3">
    <name type="scientific">Prochlorococcus marinus (strain MIT 9211)</name>
    <dbReference type="NCBI Taxonomy" id="93059"/>
    <lineage>
        <taxon>Bacteria</taxon>
        <taxon>Bacillati</taxon>
        <taxon>Cyanobacteriota</taxon>
        <taxon>Cyanophyceae</taxon>
        <taxon>Synechococcales</taxon>
        <taxon>Prochlorococcaceae</taxon>
        <taxon>Prochlorococcus</taxon>
    </lineage>
</organism>
<dbReference type="Proteomes" id="UP000000788">
    <property type="component" value="Chromosome"/>
</dbReference>
<dbReference type="eggNOG" id="ENOG5033TEJ">
    <property type="taxonomic scope" value="Bacteria"/>
</dbReference>
<feature type="transmembrane region" description="Helical" evidence="1">
    <location>
        <begin position="33"/>
        <end position="51"/>
    </location>
</feature>
<evidence type="ECO:0000313" key="2">
    <source>
        <dbReference type="EMBL" id="ABX08431.1"/>
    </source>
</evidence>
<dbReference type="PANTHER" id="PTHR35551">
    <property type="match status" value="1"/>
</dbReference>
<dbReference type="PANTHER" id="PTHR35551:SF1">
    <property type="entry name" value="ACCLIMATION OF PHOTOSYNTHESIS TO ENVIRONMENT"/>
    <property type="match status" value="1"/>
</dbReference>
<dbReference type="AlphaFoldDB" id="A9BEC1"/>
<dbReference type="Pfam" id="PF11016">
    <property type="entry name" value="DUF2854"/>
    <property type="match status" value="1"/>
</dbReference>
<gene>
    <name evidence="2" type="ordered locus">P9211_05001</name>
</gene>
<accession>A9BEC1</accession>
<name>A9BEC1_PROM4</name>
<protein>
    <recommendedName>
        <fullName evidence="4">DUF2854 domain-containing protein</fullName>
    </recommendedName>
</protein>
<dbReference type="EMBL" id="CP000878">
    <property type="protein sequence ID" value="ABX08431.1"/>
    <property type="molecule type" value="Genomic_DNA"/>
</dbReference>
<keyword evidence="1" id="KW-1133">Transmembrane helix</keyword>
<sequence length="190" mass="21134">MNKNFSPATIISIVGGVLAVIGLISYFSNAANLSVPTFFYGVPILLIGLALKSSELSPAKCKNSSSEFKALKEKLPKEIQDLVNDVTRFRYGQRVHLESSLQVLKLWNEAKPPQLQEIELLERGNGYGIQMKFKFNGVPITKWEDKKDRLGRFFAKNLNANITSDTSGEIELTLLPKETLTENSSQASIQ</sequence>
<dbReference type="STRING" id="93059.P9211_05001"/>
<evidence type="ECO:0008006" key="4">
    <source>
        <dbReference type="Google" id="ProtNLM"/>
    </source>
</evidence>
<dbReference type="OrthoDB" id="542452at2"/>
<dbReference type="InterPro" id="IPR021275">
    <property type="entry name" value="DUF2854"/>
</dbReference>
<evidence type="ECO:0000256" key="1">
    <source>
        <dbReference type="SAM" id="Phobius"/>
    </source>
</evidence>
<proteinExistence type="predicted"/>
<evidence type="ECO:0000313" key="3">
    <source>
        <dbReference type="Proteomes" id="UP000000788"/>
    </source>
</evidence>
<feature type="transmembrane region" description="Helical" evidence="1">
    <location>
        <begin position="7"/>
        <end position="27"/>
    </location>
</feature>
<keyword evidence="1" id="KW-0472">Membrane</keyword>
<dbReference type="RefSeq" id="WP_012195054.1">
    <property type="nucleotide sequence ID" value="NC_009976.1"/>
</dbReference>
<keyword evidence="3" id="KW-1185">Reference proteome</keyword>
<keyword evidence="1" id="KW-0812">Transmembrane</keyword>
<dbReference type="KEGG" id="pmj:P9211_05001"/>
<dbReference type="HOGENOM" id="CLU_071178_3_0_3"/>